<keyword evidence="10" id="KW-0378">Hydrolase</keyword>
<evidence type="ECO:0000259" key="20">
    <source>
        <dbReference type="PROSITE" id="PS51747"/>
    </source>
</evidence>
<evidence type="ECO:0000313" key="22">
    <source>
        <dbReference type="Proteomes" id="UP001157006"/>
    </source>
</evidence>
<comment type="similarity">
    <text evidence="5">Belongs to the polyadenylate-binding protein type-1 family.</text>
</comment>
<dbReference type="PROSITE" id="PS50102">
    <property type="entry name" value="RRM"/>
    <property type="match status" value="3"/>
</dbReference>
<sequence length="1010" mass="113628">MQAMGLSVAVSVPFYHSRLCINASPHPPIPLNLNHGFSKSLTFRDRLTRGKSSYVIRSQKNRDDDGDVDGFYMRKSVELARKYLGCTSPNPLVGCVIVKDGQIVGQGFHPKPGQPHAEVFALRDAADLDENATTYVTLETCNHFGRTPPCTEALIKARLKKVVVGMVDPNPIVASKGLDRLRGAGIEVVVGVEEELCKGLNEGYIHHMLTQKPLLTLRYSLSVNGNLLDSLGNGVTHSGGYYSRLLQEYDAVILSSSLFRETLSVDSVPSSQEPGANQPIRFIMHRDSGSGSSNQIPFIIDNVTDKMIIFTDCITTAPEETQQGIKTVSVDQINLDVILDYCNRQGLCSVLLDMRGNFSEYQELVKEGIRKKYINKFSCQFHLSFSSPSHTTTLQTNNIVFQYSLNAYLNFIRGDDEAISELDHEIRTRILREKSNADNTLAAAEQKVSELEAQLEGLRSAPSQKDLLDKEKEMIQGDVIKFHKIIDEFGLRIESKERDLVEKEKQLQAKVVESDNICQENKMLKKKVESQPFNTRDVERMKRELQAAERDAGEAELARNDWEEKCWELGRTLANNIRDLEPITRDCNQALKRLKIGNDIQYVLNPKGTTPAEIMGICCCRTVNQNYANILLMLLRLRQTCDHPLLVKEYNSDPVGKDSVEMAKRLPKEMLINLFNSLETTATICFVCNRPENKLGDDETWDRAESALKEALDECGKGNVFVKNLAESIDNVGLHDLFQEYGNILSSKIVISEDGKSKGFGYIQFGSEESANDAIQKMNGSTVRDKQIYVGKFIRKSERSLPEPDAKYTNLYVKNLDPDITEALLKEKFSSFGKILSLAIVKDEKGLSKGFGFMNYENPDDARRATEARNGSQFGSKNLYVARAQKKVEREKILHQWFAERCMEKNLKYKGSNIYVKNIDDSVSDEELKSQFSACGTITSAKVMRDDKGKSKGFVFVCFSTLDEAVKAVNNFHGRMFHGKPLYVAFAQRKDVRQSLLQLQHSHWCCLSSP</sequence>
<evidence type="ECO:0000256" key="15">
    <source>
        <dbReference type="ARBA" id="ARBA00058389"/>
    </source>
</evidence>
<dbReference type="GO" id="GO:0008835">
    <property type="term" value="F:diaminohydroxyphosphoribosylaminopyrimidine deaminase activity"/>
    <property type="evidence" value="ECO:0007669"/>
    <property type="project" value="UniProtKB-EC"/>
</dbReference>
<dbReference type="SUPFAM" id="SSF54928">
    <property type="entry name" value="RNA-binding domain, RBD"/>
    <property type="match status" value="2"/>
</dbReference>
<keyword evidence="12 17" id="KW-0694">RNA-binding</keyword>
<keyword evidence="9" id="KW-0677">Repeat</keyword>
<evidence type="ECO:0000256" key="12">
    <source>
        <dbReference type="ARBA" id="ARBA00022884"/>
    </source>
</evidence>
<dbReference type="InterPro" id="IPR003954">
    <property type="entry name" value="RRM_euk-type"/>
</dbReference>
<dbReference type="InterPro" id="IPR000504">
    <property type="entry name" value="RRM_dom"/>
</dbReference>
<dbReference type="FunFam" id="3.40.140.10:FF:000025">
    <property type="entry name" value="Riboflavin biosynthesis protein RibD"/>
    <property type="match status" value="1"/>
</dbReference>
<dbReference type="FunFam" id="3.30.70.330:FF:000500">
    <property type="entry name" value="Polyadenylate-binding protein"/>
    <property type="match status" value="1"/>
</dbReference>
<dbReference type="GO" id="GO:0046872">
    <property type="term" value="F:metal ion binding"/>
    <property type="evidence" value="ECO:0007669"/>
    <property type="project" value="UniProtKB-KW"/>
</dbReference>
<dbReference type="InterPro" id="IPR002125">
    <property type="entry name" value="CMP_dCMP_dom"/>
</dbReference>
<evidence type="ECO:0000256" key="10">
    <source>
        <dbReference type="ARBA" id="ARBA00022801"/>
    </source>
</evidence>
<keyword evidence="13" id="KW-0539">Nucleus</keyword>
<dbReference type="EMBL" id="OX451735">
    <property type="protein sequence ID" value="CAI8592170.1"/>
    <property type="molecule type" value="Genomic_DNA"/>
</dbReference>
<dbReference type="Gene3D" id="3.30.70.330">
    <property type="match status" value="3"/>
</dbReference>
<evidence type="ECO:0000256" key="9">
    <source>
        <dbReference type="ARBA" id="ARBA00022737"/>
    </source>
</evidence>
<comment type="function">
    <text evidence="15">Monofunctional pyrimidine deaminase involved in the riboflavin biosynthesis pathway. Also has a reductase domain that lacks catalytically essential substrate-binding residues.</text>
</comment>
<dbReference type="Proteomes" id="UP001157006">
    <property type="component" value="Chromosome 1S"/>
</dbReference>
<feature type="domain" description="CMP/dCMP-type deaminase" evidence="20">
    <location>
        <begin position="67"/>
        <end position="189"/>
    </location>
</feature>
<dbReference type="SUPFAM" id="SSF53927">
    <property type="entry name" value="Cytidine deaminase-like"/>
    <property type="match status" value="1"/>
</dbReference>
<accession>A0AAV0Z6Y6</accession>
<evidence type="ECO:0000256" key="6">
    <source>
        <dbReference type="ARBA" id="ARBA00012766"/>
    </source>
</evidence>
<evidence type="ECO:0000313" key="21">
    <source>
        <dbReference type="EMBL" id="CAI8592170.1"/>
    </source>
</evidence>
<dbReference type="InterPro" id="IPR016193">
    <property type="entry name" value="Cytidine_deaminase-like"/>
</dbReference>
<dbReference type="FunFam" id="3.30.70.330:FF:000564">
    <property type="entry name" value="Polyadenylate-binding protein"/>
    <property type="match status" value="1"/>
</dbReference>
<comment type="function">
    <text evidence="14">Binds the poly(A) tail of mRNA. Appears to be an important mediator of the multiple roles of the poly(A) tail in mRNA biogenesis, stability and translation.</text>
</comment>
<evidence type="ECO:0000256" key="2">
    <source>
        <dbReference type="ARBA" id="ARBA00004123"/>
    </source>
</evidence>
<dbReference type="NCBIfam" id="TIGR00326">
    <property type="entry name" value="eubact_ribD"/>
    <property type="match status" value="1"/>
</dbReference>
<evidence type="ECO:0000256" key="11">
    <source>
        <dbReference type="ARBA" id="ARBA00022833"/>
    </source>
</evidence>
<evidence type="ECO:0000256" key="14">
    <source>
        <dbReference type="ARBA" id="ARBA00054110"/>
    </source>
</evidence>
<dbReference type="PROSITE" id="PS51747">
    <property type="entry name" value="CYT_DCMP_DEAMINASES_2"/>
    <property type="match status" value="1"/>
</dbReference>
<evidence type="ECO:0000256" key="17">
    <source>
        <dbReference type="PROSITE-ProRule" id="PRU00176"/>
    </source>
</evidence>
<reference evidence="21 22" key="1">
    <citation type="submission" date="2023-01" db="EMBL/GenBank/DDBJ databases">
        <authorList>
            <person name="Kreplak J."/>
        </authorList>
    </citation>
    <scope>NUCLEOTIDE SEQUENCE [LARGE SCALE GENOMIC DNA]</scope>
</reference>
<evidence type="ECO:0000256" key="3">
    <source>
        <dbReference type="ARBA" id="ARBA00004496"/>
    </source>
</evidence>
<keyword evidence="18" id="KW-0175">Coiled coil</keyword>
<evidence type="ECO:0000256" key="8">
    <source>
        <dbReference type="ARBA" id="ARBA00022723"/>
    </source>
</evidence>
<dbReference type="InterPro" id="IPR004794">
    <property type="entry name" value="Eubact_RibD"/>
</dbReference>
<dbReference type="GO" id="GO:0009231">
    <property type="term" value="P:riboflavin biosynthetic process"/>
    <property type="evidence" value="ECO:0007669"/>
    <property type="project" value="InterPro"/>
</dbReference>
<comment type="pathway">
    <text evidence="4">Cofactor biosynthesis; riboflavin biosynthesis; 5-amino-6-(D-ribitylamino)uracil from GTP: step 2/4.</text>
</comment>
<evidence type="ECO:0000256" key="7">
    <source>
        <dbReference type="ARBA" id="ARBA00022490"/>
    </source>
</evidence>
<dbReference type="InterPro" id="IPR055307">
    <property type="entry name" value="NDC80_plants"/>
</dbReference>
<feature type="coiled-coil region" evidence="18">
    <location>
        <begin position="427"/>
        <end position="461"/>
    </location>
</feature>
<protein>
    <recommendedName>
        <fullName evidence="16">Riboflavin biosynthesis protein PYRD, chloroplastic</fullName>
        <ecNumber evidence="6">3.5.4.26</ecNumber>
    </recommendedName>
</protein>
<keyword evidence="8" id="KW-0479">Metal-binding</keyword>
<comment type="subcellular location">
    <subcellularLocation>
        <location evidence="3">Cytoplasm</location>
    </subcellularLocation>
    <subcellularLocation>
        <location evidence="2">Nucleus</location>
    </subcellularLocation>
</comment>
<keyword evidence="22" id="KW-1185">Reference proteome</keyword>
<dbReference type="SMART" id="SM00361">
    <property type="entry name" value="RRM_1"/>
    <property type="match status" value="3"/>
</dbReference>
<evidence type="ECO:0000256" key="13">
    <source>
        <dbReference type="ARBA" id="ARBA00023242"/>
    </source>
</evidence>
<feature type="coiled-coil region" evidence="18">
    <location>
        <begin position="538"/>
        <end position="565"/>
    </location>
</feature>
<dbReference type="Pfam" id="PF00383">
    <property type="entry name" value="dCMP_cyt_deam_1"/>
    <property type="match status" value="1"/>
</dbReference>
<dbReference type="GO" id="GO:0003723">
    <property type="term" value="F:RNA binding"/>
    <property type="evidence" value="ECO:0007669"/>
    <property type="project" value="UniProtKB-UniRule"/>
</dbReference>
<evidence type="ECO:0000256" key="16">
    <source>
        <dbReference type="ARBA" id="ARBA00070721"/>
    </source>
</evidence>
<evidence type="ECO:0000259" key="19">
    <source>
        <dbReference type="PROSITE" id="PS50102"/>
    </source>
</evidence>
<keyword evidence="7" id="KW-0963">Cytoplasm</keyword>
<comment type="cofactor">
    <cofactor evidence="1">
        <name>Zn(2+)</name>
        <dbReference type="ChEBI" id="CHEBI:29105"/>
    </cofactor>
</comment>
<dbReference type="AlphaFoldDB" id="A0AAV0Z6Y6"/>
<evidence type="ECO:0000256" key="1">
    <source>
        <dbReference type="ARBA" id="ARBA00001947"/>
    </source>
</evidence>
<dbReference type="InterPro" id="IPR035979">
    <property type="entry name" value="RBD_domain_sf"/>
</dbReference>
<keyword evidence="11" id="KW-0862">Zinc</keyword>
<evidence type="ECO:0000256" key="18">
    <source>
        <dbReference type="SAM" id="Coils"/>
    </source>
</evidence>
<dbReference type="PANTHER" id="PTHR46681">
    <property type="entry name" value="KINETOCHORE PROTEIN NDC80 HOMOLOG"/>
    <property type="match status" value="1"/>
</dbReference>
<evidence type="ECO:0000256" key="4">
    <source>
        <dbReference type="ARBA" id="ARBA00004882"/>
    </source>
</evidence>
<dbReference type="SMART" id="SM00360">
    <property type="entry name" value="RRM"/>
    <property type="match status" value="3"/>
</dbReference>
<feature type="domain" description="RRM" evidence="19">
    <location>
        <begin position="912"/>
        <end position="989"/>
    </location>
</feature>
<gene>
    <name evidence="21" type="ORF">VFH_I026360</name>
</gene>
<dbReference type="InterPro" id="IPR012677">
    <property type="entry name" value="Nucleotide-bd_a/b_plait_sf"/>
</dbReference>
<feature type="domain" description="RRM" evidence="19">
    <location>
        <begin position="809"/>
        <end position="886"/>
    </location>
</feature>
<dbReference type="Gene3D" id="3.40.430.10">
    <property type="entry name" value="Dihydrofolate Reductase, subunit A"/>
    <property type="match status" value="1"/>
</dbReference>
<feature type="coiled-coil region" evidence="18">
    <location>
        <begin position="486"/>
        <end position="513"/>
    </location>
</feature>
<dbReference type="InterPro" id="IPR024072">
    <property type="entry name" value="DHFR-like_dom_sf"/>
</dbReference>
<dbReference type="CDD" id="cd12381">
    <property type="entry name" value="RRM4_I_PABPs"/>
    <property type="match status" value="1"/>
</dbReference>
<dbReference type="GO" id="GO:0005737">
    <property type="term" value="C:cytoplasm"/>
    <property type="evidence" value="ECO:0007669"/>
    <property type="project" value="UniProtKB-SubCell"/>
</dbReference>
<evidence type="ECO:0000256" key="5">
    <source>
        <dbReference type="ARBA" id="ARBA00008557"/>
    </source>
</evidence>
<dbReference type="Pfam" id="PF00076">
    <property type="entry name" value="RRM_1"/>
    <property type="match status" value="3"/>
</dbReference>
<dbReference type="CDD" id="cd01284">
    <property type="entry name" value="Riboflavin_deaminase-reductase"/>
    <property type="match status" value="1"/>
</dbReference>
<dbReference type="GO" id="GO:0005634">
    <property type="term" value="C:nucleus"/>
    <property type="evidence" value="ECO:0007669"/>
    <property type="project" value="UniProtKB-SubCell"/>
</dbReference>
<dbReference type="PANTHER" id="PTHR46681:SF1">
    <property type="entry name" value="KINETOCHORE PROTEIN NDC80 HOMOLOG"/>
    <property type="match status" value="1"/>
</dbReference>
<dbReference type="Gene3D" id="3.40.140.10">
    <property type="entry name" value="Cytidine Deaminase, domain 2"/>
    <property type="match status" value="1"/>
</dbReference>
<name>A0AAV0Z6Y6_VICFA</name>
<dbReference type="EC" id="3.5.4.26" evidence="6"/>
<organism evidence="21 22">
    <name type="scientific">Vicia faba</name>
    <name type="common">Broad bean</name>
    <name type="synonym">Faba vulgaris</name>
    <dbReference type="NCBI Taxonomy" id="3906"/>
    <lineage>
        <taxon>Eukaryota</taxon>
        <taxon>Viridiplantae</taxon>
        <taxon>Streptophyta</taxon>
        <taxon>Embryophyta</taxon>
        <taxon>Tracheophyta</taxon>
        <taxon>Spermatophyta</taxon>
        <taxon>Magnoliopsida</taxon>
        <taxon>eudicotyledons</taxon>
        <taxon>Gunneridae</taxon>
        <taxon>Pentapetalae</taxon>
        <taxon>rosids</taxon>
        <taxon>fabids</taxon>
        <taxon>Fabales</taxon>
        <taxon>Fabaceae</taxon>
        <taxon>Papilionoideae</taxon>
        <taxon>50 kb inversion clade</taxon>
        <taxon>NPAAA clade</taxon>
        <taxon>Hologalegina</taxon>
        <taxon>IRL clade</taxon>
        <taxon>Fabeae</taxon>
        <taxon>Vicia</taxon>
    </lineage>
</organism>
<feature type="domain" description="RRM" evidence="19">
    <location>
        <begin position="718"/>
        <end position="795"/>
    </location>
</feature>
<proteinExistence type="inferred from homology"/>